<proteinExistence type="predicted"/>
<dbReference type="Proteomes" id="UP000077701">
    <property type="component" value="Unassembled WGS sequence"/>
</dbReference>
<dbReference type="InterPro" id="IPR029058">
    <property type="entry name" value="AB_hydrolase_fold"/>
</dbReference>
<dbReference type="Gene3D" id="3.40.50.1820">
    <property type="entry name" value="alpha/beta hydrolase"/>
    <property type="match status" value="1"/>
</dbReference>
<keyword evidence="1" id="KW-0645">Protease</keyword>
<organism evidence="1 2">
    <name type="scientific">Planomonospora sphaerica</name>
    <dbReference type="NCBI Taxonomy" id="161355"/>
    <lineage>
        <taxon>Bacteria</taxon>
        <taxon>Bacillati</taxon>
        <taxon>Actinomycetota</taxon>
        <taxon>Actinomycetes</taxon>
        <taxon>Streptosporangiales</taxon>
        <taxon>Streptosporangiaceae</taxon>
        <taxon>Planomonospora</taxon>
    </lineage>
</organism>
<sequence length="287" mass="31226">MSVGGGRGRVGAIVGVHGIGKYRYYREAGNSVAGAEAAMRAKWDRYLHRGLTAGAPHAGERYVTEIAYYAHLLGEHKQDGDPRAVRSMAAGEQEVLVAWARQLDAVGEGLTGALHLVAGWVLERMPDQAARFAALFAPEVAAYLAADGEARAGARAAVAEVIRRNRPKVVIAHSLGSVVAYETLWAHSDLEVELLITLGSPLGMRDVVFERLLPTPVNGRGERPRQVRRWVNIADRHDIAAIPPALRSCFTGVDREVLVDLDRLDFHTVEKYLGCGALGEHLRPYLS</sequence>
<gene>
    <name evidence="1" type="ORF">PS9374_00221</name>
</gene>
<reference evidence="1 2" key="1">
    <citation type="journal article" date="2016" name="Genome Announc.">
        <title>Draft Genome Sequence of Planomonospora sphaerica JCM9374, a Rare Actinomycete.</title>
        <authorList>
            <person name="Dohra H."/>
            <person name="Suzuki T."/>
            <person name="Inoue Y."/>
            <person name="Kodani S."/>
        </authorList>
    </citation>
    <scope>NUCLEOTIDE SEQUENCE [LARGE SCALE GENOMIC DNA]</scope>
    <source>
        <strain evidence="1 2">JCM 9374</strain>
    </source>
</reference>
<dbReference type="STRING" id="161355.PS9374_00221"/>
<comment type="caution">
    <text evidence="1">The sequence shown here is derived from an EMBL/GenBank/DDBJ whole genome shotgun (WGS) entry which is preliminary data.</text>
</comment>
<keyword evidence="1" id="KW-0378">Hydrolase</keyword>
<name>A0A161LTB8_9ACTN</name>
<protein>
    <submittedName>
        <fullName evidence="1">Serine protease</fullName>
    </submittedName>
</protein>
<dbReference type="AlphaFoldDB" id="A0A161LTB8"/>
<evidence type="ECO:0000313" key="1">
    <source>
        <dbReference type="EMBL" id="GAT64591.1"/>
    </source>
</evidence>
<keyword evidence="2" id="KW-1185">Reference proteome</keyword>
<dbReference type="GO" id="GO:0006508">
    <property type="term" value="P:proteolysis"/>
    <property type="evidence" value="ECO:0007669"/>
    <property type="project" value="UniProtKB-KW"/>
</dbReference>
<dbReference type="GO" id="GO:0008233">
    <property type="term" value="F:peptidase activity"/>
    <property type="evidence" value="ECO:0007669"/>
    <property type="project" value="UniProtKB-KW"/>
</dbReference>
<reference evidence="2" key="2">
    <citation type="submission" date="2016-04" db="EMBL/GenBank/DDBJ databases">
        <title>Planomonospora sphaerica JCM9374 whole genome shotgun sequence.</title>
        <authorList>
            <person name="Suzuki T."/>
            <person name="Dohra H."/>
            <person name="Kodani S."/>
        </authorList>
    </citation>
    <scope>NUCLEOTIDE SEQUENCE [LARGE SCALE GENOMIC DNA]</scope>
    <source>
        <strain evidence="2">JCM 9374</strain>
    </source>
</reference>
<dbReference type="EMBL" id="BDCX01000001">
    <property type="protein sequence ID" value="GAT64591.1"/>
    <property type="molecule type" value="Genomic_DNA"/>
</dbReference>
<dbReference type="SUPFAM" id="SSF53474">
    <property type="entry name" value="alpha/beta-Hydrolases"/>
    <property type="match status" value="1"/>
</dbReference>
<evidence type="ECO:0000313" key="2">
    <source>
        <dbReference type="Proteomes" id="UP000077701"/>
    </source>
</evidence>
<accession>A0A161LTB8</accession>